<keyword evidence="3" id="KW-1185">Reference proteome</keyword>
<evidence type="ECO:0000313" key="3">
    <source>
        <dbReference type="Proteomes" id="UP000192756"/>
    </source>
</evidence>
<protein>
    <recommendedName>
        <fullName evidence="4">DUF3095 domain-containing protein</fullName>
    </recommendedName>
</protein>
<dbReference type="AlphaFoldDB" id="A0A1W1Z7J3"/>
<keyword evidence="1" id="KW-0812">Transmembrane</keyword>
<evidence type="ECO:0008006" key="4">
    <source>
        <dbReference type="Google" id="ProtNLM"/>
    </source>
</evidence>
<keyword evidence="1" id="KW-0472">Membrane</keyword>
<sequence>MSDEQFYDSLPVHRMPVGDLLTRKDLFRQVPSNWYVIITDIKSSTQVVLSGGHQNINLIAAGSIVAVLNIAFGMGISIPFFFGGDGATFIVPPSVMDKAIQALSSYRANISINFGLELRTGTVPVKQIYAEGHELDITRFSSGTSFSIPVVLGNGLNYAERLVKGATSLFAEEPLPEVEPDLSGMQCRWDKIAAPENRDEVITLLVVAREGILQSVPFKKVMDKIDELYGPLQQRQPISVSRLKLKSSFKQIELEMRVQLGKIKWLSLLQTWLLNLYGRVYFLTRDGKMYLKSLVERSDTLVIDGKINTVISGKAVQRMALQLFLDELEAAGELAYGLHLSGASVMSCYVRDLKDDHVHFVDGANGGYTQAARMLKMKLHAG</sequence>
<name>A0A1W1Z7J3_9SPHI</name>
<dbReference type="Proteomes" id="UP000192756">
    <property type="component" value="Unassembled WGS sequence"/>
</dbReference>
<evidence type="ECO:0000313" key="2">
    <source>
        <dbReference type="EMBL" id="SMC44457.1"/>
    </source>
</evidence>
<proteinExistence type="predicted"/>
<organism evidence="2 3">
    <name type="scientific">Pedobacter africanus</name>
    <dbReference type="NCBI Taxonomy" id="151894"/>
    <lineage>
        <taxon>Bacteria</taxon>
        <taxon>Pseudomonadati</taxon>
        <taxon>Bacteroidota</taxon>
        <taxon>Sphingobacteriia</taxon>
        <taxon>Sphingobacteriales</taxon>
        <taxon>Sphingobacteriaceae</taxon>
        <taxon>Pedobacter</taxon>
    </lineage>
</organism>
<keyword evidence="1" id="KW-1133">Transmembrane helix</keyword>
<dbReference type="RefSeq" id="WP_084236799.1">
    <property type="nucleotide sequence ID" value="NZ_FWXT01000001.1"/>
</dbReference>
<evidence type="ECO:0000256" key="1">
    <source>
        <dbReference type="SAM" id="Phobius"/>
    </source>
</evidence>
<accession>A0A1W1Z7J3</accession>
<dbReference type="Pfam" id="PF11294">
    <property type="entry name" value="DUF3095"/>
    <property type="match status" value="1"/>
</dbReference>
<feature type="transmembrane region" description="Helical" evidence="1">
    <location>
        <begin position="58"/>
        <end position="82"/>
    </location>
</feature>
<reference evidence="3" key="1">
    <citation type="submission" date="2017-04" db="EMBL/GenBank/DDBJ databases">
        <authorList>
            <person name="Varghese N."/>
            <person name="Submissions S."/>
        </authorList>
    </citation>
    <scope>NUCLEOTIDE SEQUENCE [LARGE SCALE GENOMIC DNA]</scope>
    <source>
        <strain evidence="3">DSM 12126</strain>
    </source>
</reference>
<dbReference type="OrthoDB" id="5342145at2"/>
<dbReference type="InterPro" id="IPR021445">
    <property type="entry name" value="DUF3095"/>
</dbReference>
<dbReference type="EMBL" id="FWXT01000001">
    <property type="protein sequence ID" value="SMC44457.1"/>
    <property type="molecule type" value="Genomic_DNA"/>
</dbReference>
<gene>
    <name evidence="2" type="ORF">SAMN04488524_0456</name>
</gene>